<dbReference type="PROSITE" id="PS50932">
    <property type="entry name" value="HTH_LACI_2"/>
    <property type="match status" value="1"/>
</dbReference>
<comment type="caution">
    <text evidence="7">The sequence shown here is derived from an EMBL/GenBank/DDBJ whole genome shotgun (WGS) entry which is preliminary data.</text>
</comment>
<evidence type="ECO:0000313" key="8">
    <source>
        <dbReference type="Proteomes" id="UP000095463"/>
    </source>
</evidence>
<proteinExistence type="predicted"/>
<keyword evidence="3" id="KW-0238">DNA-binding</keyword>
<dbReference type="InterPro" id="IPR010982">
    <property type="entry name" value="Lambda_DNA-bd_dom_sf"/>
</dbReference>
<feature type="domain" description="HTH lacI-type" evidence="6">
    <location>
        <begin position="4"/>
        <end position="58"/>
    </location>
</feature>
<protein>
    <recommendedName>
        <fullName evidence="6">HTH lacI-type domain-containing protein</fullName>
    </recommendedName>
</protein>
<reference evidence="7 8" key="1">
    <citation type="journal article" date="2015" name="Genome Announc.">
        <title>Genome Assemblies of Three Soil-Associated Devosia species: D. insulae, D. limi, and D. soli.</title>
        <authorList>
            <person name="Hassan Y.I."/>
            <person name="Lepp D."/>
            <person name="Zhou T."/>
        </authorList>
    </citation>
    <scope>NUCLEOTIDE SEQUENCE [LARGE SCALE GENOMIC DNA]</scope>
    <source>
        <strain evidence="7 8">DS-56</strain>
    </source>
</reference>
<keyword evidence="8" id="KW-1185">Reference proteome</keyword>
<evidence type="ECO:0000313" key="7">
    <source>
        <dbReference type="EMBL" id="OEO29901.1"/>
    </source>
</evidence>
<dbReference type="SUPFAM" id="SSF53822">
    <property type="entry name" value="Periplasmic binding protein-like I"/>
    <property type="match status" value="1"/>
</dbReference>
<keyword evidence="2" id="KW-0805">Transcription regulation</keyword>
<dbReference type="Gene3D" id="3.40.50.2300">
    <property type="match status" value="2"/>
</dbReference>
<dbReference type="InterPro" id="IPR000843">
    <property type="entry name" value="HTH_LacI"/>
</dbReference>
<evidence type="ECO:0000256" key="1">
    <source>
        <dbReference type="ARBA" id="ARBA00022491"/>
    </source>
</evidence>
<evidence type="ECO:0000256" key="2">
    <source>
        <dbReference type="ARBA" id="ARBA00023015"/>
    </source>
</evidence>
<dbReference type="GO" id="GO:0003700">
    <property type="term" value="F:DNA-binding transcription factor activity"/>
    <property type="evidence" value="ECO:0007669"/>
    <property type="project" value="TreeGrafter"/>
</dbReference>
<evidence type="ECO:0000256" key="5">
    <source>
        <dbReference type="SAM" id="MobiDB-lite"/>
    </source>
</evidence>
<accession>A0A1E5XMU9</accession>
<dbReference type="PANTHER" id="PTHR30146">
    <property type="entry name" value="LACI-RELATED TRANSCRIPTIONAL REPRESSOR"/>
    <property type="match status" value="1"/>
</dbReference>
<dbReference type="SUPFAM" id="SSF47413">
    <property type="entry name" value="lambda repressor-like DNA-binding domains"/>
    <property type="match status" value="1"/>
</dbReference>
<evidence type="ECO:0000256" key="3">
    <source>
        <dbReference type="ARBA" id="ARBA00023125"/>
    </source>
</evidence>
<evidence type="ECO:0000259" key="6">
    <source>
        <dbReference type="PROSITE" id="PS50932"/>
    </source>
</evidence>
<dbReference type="AlphaFoldDB" id="A0A1E5XMU9"/>
<dbReference type="SMART" id="SM00354">
    <property type="entry name" value="HTH_LACI"/>
    <property type="match status" value="1"/>
</dbReference>
<dbReference type="CDD" id="cd06284">
    <property type="entry name" value="PBP1_LacI-like"/>
    <property type="match status" value="1"/>
</dbReference>
<feature type="compositionally biased region" description="Polar residues" evidence="5">
    <location>
        <begin position="326"/>
        <end position="337"/>
    </location>
</feature>
<feature type="region of interest" description="Disordered" evidence="5">
    <location>
        <begin position="326"/>
        <end position="347"/>
    </location>
</feature>
<dbReference type="Gene3D" id="1.10.260.40">
    <property type="entry name" value="lambda repressor-like DNA-binding domains"/>
    <property type="match status" value="1"/>
</dbReference>
<dbReference type="EMBL" id="LAJE02000246">
    <property type="protein sequence ID" value="OEO29901.1"/>
    <property type="molecule type" value="Genomic_DNA"/>
</dbReference>
<feature type="compositionally biased region" description="Basic and acidic residues" evidence="5">
    <location>
        <begin position="338"/>
        <end position="347"/>
    </location>
</feature>
<dbReference type="Pfam" id="PF00356">
    <property type="entry name" value="LacI"/>
    <property type="match status" value="1"/>
</dbReference>
<sequence>MTHSTIRRVAELAGVSIATVSRTLAHPDKVTEATREKVLDAVRQTGFVPNRQAVDFRRRATNNVVLLVRDITNPFYLEIYRGIEELAFANGYSVLMGDAQYDDARVARYIDMVRNRQADGLILMTGWIPASIPEAKLPQTVIALELIDGSVLPTVAIDNRKAARLATEHLLSLGHRRIAHITGPIGMLMSDERHEGYLEALRAADIAPDPALTYLGDYHLGSGQAAIRAFEERRVGFTGLFCSNDEMAVGAINALRGLGKRVPQDVSVVGFDDMDYALSSDPPLTSVRQPRREIGRKAMQMMVDLLAGKPLASRWFEAGVELVVRQSTAPPNPSKTTDLPRTESTKP</sequence>
<gene>
    <name evidence="7" type="ORF">VW23_001555</name>
</gene>
<keyword evidence="4" id="KW-0804">Transcription</keyword>
<dbReference type="OrthoDB" id="5171752at2"/>
<dbReference type="InterPro" id="IPR046335">
    <property type="entry name" value="LacI/GalR-like_sensor"/>
</dbReference>
<keyword evidence="1" id="KW-0678">Repressor</keyword>
<dbReference type="Pfam" id="PF13377">
    <property type="entry name" value="Peripla_BP_3"/>
    <property type="match status" value="1"/>
</dbReference>
<organism evidence="7 8">
    <name type="scientific">Devosia insulae DS-56</name>
    <dbReference type="NCBI Taxonomy" id="1116389"/>
    <lineage>
        <taxon>Bacteria</taxon>
        <taxon>Pseudomonadati</taxon>
        <taxon>Pseudomonadota</taxon>
        <taxon>Alphaproteobacteria</taxon>
        <taxon>Hyphomicrobiales</taxon>
        <taxon>Devosiaceae</taxon>
        <taxon>Devosia</taxon>
    </lineage>
</organism>
<name>A0A1E5XMU9_9HYPH</name>
<evidence type="ECO:0000256" key="4">
    <source>
        <dbReference type="ARBA" id="ARBA00023163"/>
    </source>
</evidence>
<dbReference type="PANTHER" id="PTHR30146:SF151">
    <property type="entry name" value="HTH-TYPE TRANSCRIPTIONAL REPRESSOR CYTR"/>
    <property type="match status" value="1"/>
</dbReference>
<dbReference type="RefSeq" id="WP_069910877.1">
    <property type="nucleotide sequence ID" value="NZ_LAJE02000246.1"/>
</dbReference>
<dbReference type="CDD" id="cd01392">
    <property type="entry name" value="HTH_LacI"/>
    <property type="match status" value="1"/>
</dbReference>
<dbReference type="Proteomes" id="UP000095463">
    <property type="component" value="Unassembled WGS sequence"/>
</dbReference>
<dbReference type="GO" id="GO:0000976">
    <property type="term" value="F:transcription cis-regulatory region binding"/>
    <property type="evidence" value="ECO:0007669"/>
    <property type="project" value="TreeGrafter"/>
</dbReference>
<dbReference type="InterPro" id="IPR028082">
    <property type="entry name" value="Peripla_BP_I"/>
</dbReference>